<evidence type="ECO:0008006" key="11">
    <source>
        <dbReference type="Google" id="ProtNLM"/>
    </source>
</evidence>
<keyword evidence="3 8" id="KW-0349">Heme</keyword>
<evidence type="ECO:0000313" key="10">
    <source>
        <dbReference type="Proteomes" id="UP001430584"/>
    </source>
</evidence>
<comment type="similarity">
    <text evidence="2 8">Belongs to the cytochrome P450 family.</text>
</comment>
<protein>
    <recommendedName>
        <fullName evidence="11">Cytochrome P450</fullName>
    </recommendedName>
</protein>
<dbReference type="InterPro" id="IPR036396">
    <property type="entry name" value="Cyt_P450_sf"/>
</dbReference>
<comment type="cofactor">
    <cofactor evidence="1">
        <name>heme</name>
        <dbReference type="ChEBI" id="CHEBI:30413"/>
    </cofactor>
</comment>
<keyword evidence="5 8" id="KW-0560">Oxidoreductase</keyword>
<evidence type="ECO:0000256" key="2">
    <source>
        <dbReference type="ARBA" id="ARBA00010617"/>
    </source>
</evidence>
<dbReference type="PROSITE" id="PS00086">
    <property type="entry name" value="CYTOCHROME_P450"/>
    <property type="match status" value="1"/>
</dbReference>
<keyword evidence="7 8" id="KW-0503">Monooxygenase</keyword>
<accession>A0ABR3C2N5</accession>
<dbReference type="InterPro" id="IPR001128">
    <property type="entry name" value="Cyt_P450"/>
</dbReference>
<keyword evidence="6 8" id="KW-0408">Iron</keyword>
<dbReference type="RefSeq" id="XP_066628765.1">
    <property type="nucleotide sequence ID" value="XM_066780819.1"/>
</dbReference>
<dbReference type="Proteomes" id="UP001430584">
    <property type="component" value="Unassembled WGS sequence"/>
</dbReference>
<reference evidence="9 10" key="1">
    <citation type="submission" date="2024-02" db="EMBL/GenBank/DDBJ databases">
        <title>De novo assembly and annotation of 12 fungi associated with fruit tree decline syndrome in Ontario, Canada.</title>
        <authorList>
            <person name="Sulman M."/>
            <person name="Ellouze W."/>
            <person name="Ilyukhin E."/>
        </authorList>
    </citation>
    <scope>NUCLEOTIDE SEQUENCE [LARGE SCALE GENOMIC DNA]</scope>
    <source>
        <strain evidence="9 10">FDS-637</strain>
    </source>
</reference>
<dbReference type="InterPro" id="IPR017972">
    <property type="entry name" value="Cyt_P450_CS"/>
</dbReference>
<dbReference type="Pfam" id="PF00067">
    <property type="entry name" value="p450"/>
    <property type="match status" value="1"/>
</dbReference>
<organism evidence="9 10">
    <name type="scientific">Diplodia seriata</name>
    <dbReference type="NCBI Taxonomy" id="420778"/>
    <lineage>
        <taxon>Eukaryota</taxon>
        <taxon>Fungi</taxon>
        <taxon>Dikarya</taxon>
        <taxon>Ascomycota</taxon>
        <taxon>Pezizomycotina</taxon>
        <taxon>Dothideomycetes</taxon>
        <taxon>Dothideomycetes incertae sedis</taxon>
        <taxon>Botryosphaeriales</taxon>
        <taxon>Botryosphaeriaceae</taxon>
        <taxon>Diplodia</taxon>
    </lineage>
</organism>
<evidence type="ECO:0000256" key="5">
    <source>
        <dbReference type="ARBA" id="ARBA00023002"/>
    </source>
</evidence>
<dbReference type="PANTHER" id="PTHR46206">
    <property type="entry name" value="CYTOCHROME P450"/>
    <property type="match status" value="1"/>
</dbReference>
<evidence type="ECO:0000256" key="7">
    <source>
        <dbReference type="ARBA" id="ARBA00023033"/>
    </source>
</evidence>
<keyword evidence="4 8" id="KW-0479">Metal-binding</keyword>
<evidence type="ECO:0000256" key="6">
    <source>
        <dbReference type="ARBA" id="ARBA00023004"/>
    </source>
</evidence>
<evidence type="ECO:0000256" key="3">
    <source>
        <dbReference type="ARBA" id="ARBA00022617"/>
    </source>
</evidence>
<dbReference type="PANTHER" id="PTHR46206:SF1">
    <property type="entry name" value="P450, PUTATIVE (EUROFUNG)-RELATED"/>
    <property type="match status" value="1"/>
</dbReference>
<comment type="caution">
    <text evidence="9">The sequence shown here is derived from an EMBL/GenBank/DDBJ whole genome shotgun (WGS) entry which is preliminary data.</text>
</comment>
<dbReference type="Gene3D" id="1.10.630.10">
    <property type="entry name" value="Cytochrome P450"/>
    <property type="match status" value="1"/>
</dbReference>
<keyword evidence="10" id="KW-1185">Reference proteome</keyword>
<sequence>MSRMLQSRYLLPAHPADEVFHASTIRVDLNRHLAALTSDIADEIRAGLADAWGTDTSNFRSVCVLDTVKHISTRISTRVFFGQELTRDADFLAHTGAFSTMLTTCSGLLALFAPRALRPLLGPLVALPARYHAWSMNRKLLPLIQRRLTTLSSSSSPPLPKKCQPNDLLQYHVASALASPSPSDRLPATIAARLQLLLGFAAIPTIHLTLGNALLNLSACPPPPPSPAVLSLDAIGPADPSSPSPTSPEALFILRNEASTVLGEHGGTWTRPSLLQLVRADSFLKETMRLDIFAGRGLLHEVVAEGGVALPGEGAVVPKGAWVGVAASEMQKDEDVYGPGAGEFEGWRFVVGEAKNAEEKDDMGGAGKGRSMSTTGDTFLAFSRGSHTCPGRFFAANVMKLVLAHVAMEYDIRPLEKRPENVTISDVSVPPGKARIEVRRRERVLC</sequence>
<dbReference type="CDD" id="cd11041">
    <property type="entry name" value="CYP503A1-like"/>
    <property type="match status" value="1"/>
</dbReference>
<proteinExistence type="inferred from homology"/>
<dbReference type="EMBL" id="JAJVCZ030000010">
    <property type="protein sequence ID" value="KAL0254894.1"/>
    <property type="molecule type" value="Genomic_DNA"/>
</dbReference>
<evidence type="ECO:0000256" key="1">
    <source>
        <dbReference type="ARBA" id="ARBA00001971"/>
    </source>
</evidence>
<name>A0ABR3C2N5_9PEZI</name>
<evidence type="ECO:0000256" key="4">
    <source>
        <dbReference type="ARBA" id="ARBA00022723"/>
    </source>
</evidence>
<evidence type="ECO:0000256" key="8">
    <source>
        <dbReference type="RuleBase" id="RU000461"/>
    </source>
</evidence>
<gene>
    <name evidence="9" type="ORF">SLS55_009418</name>
</gene>
<dbReference type="SUPFAM" id="SSF48264">
    <property type="entry name" value="Cytochrome P450"/>
    <property type="match status" value="1"/>
</dbReference>
<evidence type="ECO:0000313" key="9">
    <source>
        <dbReference type="EMBL" id="KAL0254894.1"/>
    </source>
</evidence>
<dbReference type="GeneID" id="92013503"/>